<dbReference type="Pfam" id="PF13191">
    <property type="entry name" value="AAA_16"/>
    <property type="match status" value="1"/>
</dbReference>
<dbReference type="InterPro" id="IPR013761">
    <property type="entry name" value="SAM/pointed_sf"/>
</dbReference>
<dbReference type="SUPFAM" id="SSF55073">
    <property type="entry name" value="Nucleotide cyclase"/>
    <property type="match status" value="1"/>
</dbReference>
<dbReference type="SUPFAM" id="SSF48452">
    <property type="entry name" value="TPR-like"/>
    <property type="match status" value="2"/>
</dbReference>
<dbReference type="Gene3D" id="1.10.150.50">
    <property type="entry name" value="Transcription Factor, Ets-1"/>
    <property type="match status" value="1"/>
</dbReference>
<dbReference type="InterPro" id="IPR011990">
    <property type="entry name" value="TPR-like_helical_dom_sf"/>
</dbReference>
<dbReference type="Gene3D" id="3.40.50.300">
    <property type="entry name" value="P-loop containing nucleotide triphosphate hydrolases"/>
    <property type="match status" value="1"/>
</dbReference>
<dbReference type="GO" id="GO:0004016">
    <property type="term" value="F:adenylate cyclase activity"/>
    <property type="evidence" value="ECO:0007669"/>
    <property type="project" value="UniProtKB-EC"/>
</dbReference>
<dbReference type="Proteomes" id="UP000202485">
    <property type="component" value="Unassembled WGS sequence"/>
</dbReference>
<dbReference type="InterPro" id="IPR027417">
    <property type="entry name" value="P-loop_NTPase"/>
</dbReference>
<dbReference type="GO" id="GO:0005737">
    <property type="term" value="C:cytoplasm"/>
    <property type="evidence" value="ECO:0007669"/>
    <property type="project" value="TreeGrafter"/>
</dbReference>
<sequence>MSGDLREWLSALGLSDYAQAFAENKIDFAILPELTGEDLREIGVTAVGDRRRLLRAISELDVPETVGAFEPEVELEPAKRQVTVLFADLTGFTKLSSEHDAEDMHALLNAFFGKVDRAVEKFGGRIDKHIGDAVMAVFGAPISHTNDTERAARAALEIHAALPTLDPPLSCHIGIASGQVIASTTGSEAHTEYTVTGDGVNLASRLTDISAPGQTLVSDDIQRALGPLFVGEAIGTKAIKGLNKEVGIWRLDRLARNIRTRRHKFIGREREMSLFSATFDRCQRHGKGEVHIILGEPGIGKTHFSEQVAELAANRSYSIHGGVVMDFGTREGHSAIQSIARSLLGLDPTDDSDASTAAAHDAIGRRWINPASSAHLSALLELEQDPGLAEVYAAMDNAARMRGRRQVIDELLQARSREAPLLLQVEDIHWAPPDILTMCSYMAAATRDLPCVLMMTSRVEGDPIDREWQMGTDGALVSKLELSPMGDEQARKLVEEFTAIDPELLETCVQRAGGNPLFLEQLLRNIDGLTRDTVPGSIQGIVQSRLDGLDRRSRTAIQAASVLGQRFSPEVLNYLLGEGHLDTSDLIRSALIREAGADLMFAHALIRDGSYATLVKSERARLHRQAASWYEGKDATLRAQHLDRADASNAAEAYLEAAENLIQAFQFDEASPLIERALELSAPPGIRFDLMCARAETHRLQGLSDKALSEFNEAAALAETDAQICRVHIGLAQAARQASLYQDALHSLDIAEAAADRIGSERDLAQISYVRGNIYFPLGRVSDALQSNEKALTLARKLESVRLEVGALSGFGDANFMNAAMRTAAGFYTQAVERARDKGLVRDLAANLHNLSVARSYSGDVAQGRADAQEAIEISQKYFAFVPECVAQTCLGVACTFQDDMDGALQAFIRSADIAQRVGAKRLEAQALEHLARAQVYAGQRHEAEQVGRRAVEIALEHGRNFVGPKALSALALALDDPDAQDDLLDQGVRILGEGCVGHSHLHFYADACAVMLARQDWDRAIRFADALSEFTAPEPLPMADLSIRHTRLLAATGQQGLALSDHAEFPELRSQFDDLGVVRSLMGHLDFPVAGMAGQPTA</sequence>
<dbReference type="InterPro" id="IPR001660">
    <property type="entry name" value="SAM"/>
</dbReference>
<dbReference type="EMBL" id="FXYG01000004">
    <property type="protein sequence ID" value="SMX46908.1"/>
    <property type="molecule type" value="Genomic_DNA"/>
</dbReference>
<name>A0A238KW32_9RHOB</name>
<dbReference type="AlphaFoldDB" id="A0A238KW32"/>
<dbReference type="SUPFAM" id="SSF52540">
    <property type="entry name" value="P-loop containing nucleoside triphosphate hydrolases"/>
    <property type="match status" value="1"/>
</dbReference>
<dbReference type="Pfam" id="PF00536">
    <property type="entry name" value="SAM_1"/>
    <property type="match status" value="1"/>
</dbReference>
<gene>
    <name evidence="5" type="primary">cyaB_1</name>
    <name evidence="5" type="ORF">RUA8715_02930</name>
</gene>
<dbReference type="Gene3D" id="1.25.40.10">
    <property type="entry name" value="Tetratricopeptide repeat domain"/>
    <property type="match status" value="3"/>
</dbReference>
<evidence type="ECO:0000313" key="5">
    <source>
        <dbReference type="EMBL" id="SMX46908.1"/>
    </source>
</evidence>
<dbReference type="PROSITE" id="PS50105">
    <property type="entry name" value="SAM_DOMAIN"/>
    <property type="match status" value="1"/>
</dbReference>
<dbReference type="CDD" id="cd09487">
    <property type="entry name" value="SAM_superfamily"/>
    <property type="match status" value="1"/>
</dbReference>
<dbReference type="SMART" id="SM00028">
    <property type="entry name" value="TPR"/>
    <property type="match status" value="6"/>
</dbReference>
<evidence type="ECO:0000256" key="2">
    <source>
        <dbReference type="ARBA" id="ARBA00022840"/>
    </source>
</evidence>
<dbReference type="InterPro" id="IPR019734">
    <property type="entry name" value="TPR_rpt"/>
</dbReference>
<dbReference type="GO" id="GO:0005524">
    <property type="term" value="F:ATP binding"/>
    <property type="evidence" value="ECO:0007669"/>
    <property type="project" value="UniProtKB-KW"/>
</dbReference>
<evidence type="ECO:0000259" key="3">
    <source>
        <dbReference type="PROSITE" id="PS50105"/>
    </source>
</evidence>
<dbReference type="PANTHER" id="PTHR16305">
    <property type="entry name" value="TESTICULAR SOLUBLE ADENYLYL CYCLASE"/>
    <property type="match status" value="1"/>
</dbReference>
<keyword evidence="2" id="KW-0067">ATP-binding</keyword>
<dbReference type="Pfam" id="PF13424">
    <property type="entry name" value="TPR_12"/>
    <property type="match status" value="1"/>
</dbReference>
<evidence type="ECO:0000313" key="6">
    <source>
        <dbReference type="Proteomes" id="UP000202485"/>
    </source>
</evidence>
<dbReference type="InterPro" id="IPR041664">
    <property type="entry name" value="AAA_16"/>
</dbReference>
<evidence type="ECO:0000259" key="4">
    <source>
        <dbReference type="PROSITE" id="PS50125"/>
    </source>
</evidence>
<organism evidence="5 6">
    <name type="scientific">Ruegeria arenilitoris</name>
    <dbReference type="NCBI Taxonomy" id="1173585"/>
    <lineage>
        <taxon>Bacteria</taxon>
        <taxon>Pseudomonadati</taxon>
        <taxon>Pseudomonadota</taxon>
        <taxon>Alphaproteobacteria</taxon>
        <taxon>Rhodobacterales</taxon>
        <taxon>Roseobacteraceae</taxon>
        <taxon>Ruegeria</taxon>
    </lineage>
</organism>
<dbReference type="SMART" id="SM00044">
    <property type="entry name" value="CYCc"/>
    <property type="match status" value="1"/>
</dbReference>
<dbReference type="Gene3D" id="3.30.70.1230">
    <property type="entry name" value="Nucleotide cyclase"/>
    <property type="match status" value="1"/>
</dbReference>
<dbReference type="RefSeq" id="WP_093964448.1">
    <property type="nucleotide sequence ID" value="NZ_FXYG01000004.1"/>
</dbReference>
<dbReference type="InterPro" id="IPR029787">
    <property type="entry name" value="Nucleotide_cyclase"/>
</dbReference>
<feature type="domain" description="Guanylate cyclase" evidence="4">
    <location>
        <begin position="83"/>
        <end position="207"/>
    </location>
</feature>
<dbReference type="EC" id="4.6.1.1" evidence="5"/>
<evidence type="ECO:0000256" key="1">
    <source>
        <dbReference type="ARBA" id="ARBA00022741"/>
    </source>
</evidence>
<protein>
    <submittedName>
        <fullName evidence="5">Adenylate cyclase 2</fullName>
        <ecNumber evidence="5">4.6.1.1</ecNumber>
    </submittedName>
</protein>
<dbReference type="InterPro" id="IPR001054">
    <property type="entry name" value="A/G_cyclase"/>
</dbReference>
<accession>A0A238KW32</accession>
<dbReference type="SUPFAM" id="SSF47769">
    <property type="entry name" value="SAM/Pointed domain"/>
    <property type="match status" value="1"/>
</dbReference>
<dbReference type="Pfam" id="PF00211">
    <property type="entry name" value="Guanylate_cyc"/>
    <property type="match status" value="1"/>
</dbReference>
<keyword evidence="6" id="KW-1185">Reference proteome</keyword>
<dbReference type="PROSITE" id="PS50125">
    <property type="entry name" value="GUANYLATE_CYCLASE_2"/>
    <property type="match status" value="1"/>
</dbReference>
<proteinExistence type="predicted"/>
<dbReference type="SMART" id="SM00454">
    <property type="entry name" value="SAM"/>
    <property type="match status" value="1"/>
</dbReference>
<dbReference type="GO" id="GO:0035556">
    <property type="term" value="P:intracellular signal transduction"/>
    <property type="evidence" value="ECO:0007669"/>
    <property type="project" value="InterPro"/>
</dbReference>
<reference evidence="6" key="1">
    <citation type="submission" date="2017-05" db="EMBL/GenBank/DDBJ databases">
        <authorList>
            <person name="Rodrigo-Torres L."/>
            <person name="Arahal R. D."/>
            <person name="Lucena T."/>
        </authorList>
    </citation>
    <scope>NUCLEOTIDE SEQUENCE [LARGE SCALE GENOMIC DNA]</scope>
    <source>
        <strain evidence="6">CECT 8715</strain>
    </source>
</reference>
<dbReference type="GO" id="GO:0009190">
    <property type="term" value="P:cyclic nucleotide biosynthetic process"/>
    <property type="evidence" value="ECO:0007669"/>
    <property type="project" value="InterPro"/>
</dbReference>
<feature type="domain" description="SAM" evidence="3">
    <location>
        <begin position="1"/>
        <end position="63"/>
    </location>
</feature>
<keyword evidence="5" id="KW-0456">Lyase</keyword>
<dbReference type="CDD" id="cd07302">
    <property type="entry name" value="CHD"/>
    <property type="match status" value="1"/>
</dbReference>
<dbReference type="OrthoDB" id="341967at2"/>
<dbReference type="PANTHER" id="PTHR16305:SF28">
    <property type="entry name" value="GUANYLATE CYCLASE DOMAIN-CONTAINING PROTEIN"/>
    <property type="match status" value="1"/>
</dbReference>
<keyword evidence="1" id="KW-0547">Nucleotide-binding</keyword>